<organism evidence="9 10">
    <name type="scientific">Pseudobutyrivibrio xylanivorans</name>
    <dbReference type="NCBI Taxonomy" id="185007"/>
    <lineage>
        <taxon>Bacteria</taxon>
        <taxon>Bacillati</taxon>
        <taxon>Bacillota</taxon>
        <taxon>Clostridia</taxon>
        <taxon>Lachnospirales</taxon>
        <taxon>Lachnospiraceae</taxon>
        <taxon>Pseudobutyrivibrio</taxon>
    </lineage>
</organism>
<dbReference type="GO" id="GO:0004852">
    <property type="term" value="F:uroporphyrinogen-III synthase activity"/>
    <property type="evidence" value="ECO:0007669"/>
    <property type="project" value="InterPro"/>
</dbReference>
<dbReference type="Gene3D" id="3.30.950.10">
    <property type="entry name" value="Methyltransferase, Cobalt-precorrin-4 Transmethylase, Domain 2"/>
    <property type="match status" value="1"/>
</dbReference>
<dbReference type="Pfam" id="PF00590">
    <property type="entry name" value="TP_methylase"/>
    <property type="match status" value="1"/>
</dbReference>
<dbReference type="NCBIfam" id="NF004790">
    <property type="entry name" value="PRK06136.1"/>
    <property type="match status" value="1"/>
</dbReference>
<dbReference type="EMBL" id="FMWK01000002">
    <property type="protein sequence ID" value="SCZ77136.1"/>
    <property type="molecule type" value="Genomic_DNA"/>
</dbReference>
<evidence type="ECO:0000256" key="1">
    <source>
        <dbReference type="ARBA" id="ARBA00012162"/>
    </source>
</evidence>
<dbReference type="SUPFAM" id="SSF69618">
    <property type="entry name" value="HemD-like"/>
    <property type="match status" value="1"/>
</dbReference>
<dbReference type="GO" id="GO:0032259">
    <property type="term" value="P:methylation"/>
    <property type="evidence" value="ECO:0007669"/>
    <property type="project" value="UniProtKB-KW"/>
</dbReference>
<dbReference type="AlphaFoldDB" id="A0A1G5RSZ6"/>
<dbReference type="FunFam" id="3.30.950.10:FF:000001">
    <property type="entry name" value="Siroheme synthase"/>
    <property type="match status" value="1"/>
</dbReference>
<evidence type="ECO:0000256" key="3">
    <source>
        <dbReference type="ARBA" id="ARBA00022679"/>
    </source>
</evidence>
<evidence type="ECO:0000259" key="8">
    <source>
        <dbReference type="Pfam" id="PF02602"/>
    </source>
</evidence>
<dbReference type="InterPro" id="IPR006366">
    <property type="entry name" value="CobA/CysG_C"/>
</dbReference>
<dbReference type="CDD" id="cd06578">
    <property type="entry name" value="HemD"/>
    <property type="match status" value="1"/>
</dbReference>
<evidence type="ECO:0000256" key="5">
    <source>
        <dbReference type="ARBA" id="ARBA00023244"/>
    </source>
</evidence>
<evidence type="ECO:0000259" key="7">
    <source>
        <dbReference type="Pfam" id="PF00590"/>
    </source>
</evidence>
<evidence type="ECO:0000256" key="2">
    <source>
        <dbReference type="ARBA" id="ARBA00022603"/>
    </source>
</evidence>
<dbReference type="InterPro" id="IPR000878">
    <property type="entry name" value="4pyrrol_Mease"/>
</dbReference>
<dbReference type="Gene3D" id="3.40.1010.10">
    <property type="entry name" value="Cobalt-precorrin-4 Transmethylase, Domain 1"/>
    <property type="match status" value="1"/>
</dbReference>
<dbReference type="PANTHER" id="PTHR45790:SF3">
    <property type="entry name" value="S-ADENOSYL-L-METHIONINE-DEPENDENT UROPORPHYRINOGEN III METHYLTRANSFERASE, CHLOROPLASTIC"/>
    <property type="match status" value="1"/>
</dbReference>
<dbReference type="Pfam" id="PF02602">
    <property type="entry name" value="HEM4"/>
    <property type="match status" value="1"/>
</dbReference>
<evidence type="ECO:0000313" key="9">
    <source>
        <dbReference type="EMBL" id="SCZ77136.1"/>
    </source>
</evidence>
<keyword evidence="4" id="KW-0949">S-adenosyl-L-methionine</keyword>
<dbReference type="SUPFAM" id="SSF53790">
    <property type="entry name" value="Tetrapyrrole methylase"/>
    <property type="match status" value="1"/>
</dbReference>
<evidence type="ECO:0000313" key="10">
    <source>
        <dbReference type="Proteomes" id="UP000199428"/>
    </source>
</evidence>
<protein>
    <recommendedName>
        <fullName evidence="1">uroporphyrinogen-III C-methyltransferase</fullName>
        <ecNumber evidence="1">2.1.1.107</ecNumber>
    </recommendedName>
</protein>
<dbReference type="InterPro" id="IPR003754">
    <property type="entry name" value="4pyrrol_synth_uPrphyn_synth"/>
</dbReference>
<dbReference type="InterPro" id="IPR014777">
    <property type="entry name" value="4pyrrole_Mease_sub1"/>
</dbReference>
<gene>
    <name evidence="9" type="ORF">SAMN02910350_00626</name>
</gene>
<dbReference type="InterPro" id="IPR035996">
    <property type="entry name" value="4pyrrol_Methylase_sf"/>
</dbReference>
<dbReference type="InterPro" id="IPR014776">
    <property type="entry name" value="4pyrrole_Mease_sub2"/>
</dbReference>
<keyword evidence="3 6" id="KW-0808">Transferase</keyword>
<accession>A0A1G5RSZ6</accession>
<dbReference type="GO" id="GO:0004851">
    <property type="term" value="F:uroporphyrin-III C-methyltransferase activity"/>
    <property type="evidence" value="ECO:0007669"/>
    <property type="project" value="UniProtKB-EC"/>
</dbReference>
<dbReference type="CDD" id="cd11642">
    <property type="entry name" value="SUMT"/>
    <property type="match status" value="1"/>
</dbReference>
<dbReference type="InterPro" id="IPR003043">
    <property type="entry name" value="Uropor_MeTrfase_CS"/>
</dbReference>
<dbReference type="PANTHER" id="PTHR45790">
    <property type="entry name" value="SIROHEME SYNTHASE-RELATED"/>
    <property type="match status" value="1"/>
</dbReference>
<comment type="similarity">
    <text evidence="6">Belongs to the precorrin methyltransferase family.</text>
</comment>
<dbReference type="FunFam" id="3.40.1010.10:FF:000001">
    <property type="entry name" value="Siroheme synthase"/>
    <property type="match status" value="1"/>
</dbReference>
<feature type="domain" description="Tetrapyrrole methylase" evidence="7">
    <location>
        <begin position="6"/>
        <end position="217"/>
    </location>
</feature>
<dbReference type="Gene3D" id="3.40.50.10090">
    <property type="match status" value="2"/>
</dbReference>
<dbReference type="InterPro" id="IPR036108">
    <property type="entry name" value="4pyrrol_syn_uPrphyn_synt_sf"/>
</dbReference>
<dbReference type="EC" id="2.1.1.107" evidence="1"/>
<reference evidence="9 10" key="1">
    <citation type="submission" date="2016-10" db="EMBL/GenBank/DDBJ databases">
        <authorList>
            <person name="de Groot N.N."/>
        </authorList>
    </citation>
    <scope>NUCLEOTIDE SEQUENCE [LARGE SCALE GENOMIC DNA]</scope>
    <source>
        <strain evidence="9 10">DSM 10317</strain>
    </source>
</reference>
<dbReference type="PROSITE" id="PS00839">
    <property type="entry name" value="SUMT_1"/>
    <property type="match status" value="1"/>
</dbReference>
<proteinExistence type="inferred from homology"/>
<feature type="domain" description="Tetrapyrrole biosynthesis uroporphyrinogen III synthase" evidence="8">
    <location>
        <begin position="280"/>
        <end position="496"/>
    </location>
</feature>
<dbReference type="InterPro" id="IPR050161">
    <property type="entry name" value="Siro_Cobalamin_biosynth"/>
</dbReference>
<keyword evidence="5" id="KW-0627">Porphyrin biosynthesis</keyword>
<evidence type="ECO:0000256" key="6">
    <source>
        <dbReference type="RuleBase" id="RU003960"/>
    </source>
</evidence>
<keyword evidence="2 6" id="KW-0489">Methyltransferase</keyword>
<dbReference type="NCBIfam" id="TIGR01469">
    <property type="entry name" value="cobA_cysG_Cterm"/>
    <property type="match status" value="1"/>
</dbReference>
<name>A0A1G5RSZ6_PSEXY</name>
<sequence>MSTNRKVALIGAGPGDLDLLTLKGKEYLRKADCIIYDRLCNKKMLELASSKCEMIFVGKANHHHTLPQDKINELLFEKSKEYDFVVRLKGGDPYVFGRGGEEALYLKERGVLVEIVPGVSSSIAALADAGIPITHRGLAKGFQVITAHSRKDEPTNIDFTQLMDEDVTLVFLMGLAHVGEIARGLINVGRAADTKVAVVSNGTTNHQRKVVGTLSNIDSLVNEAGLESPSIIVVGKVVGLADDLDFFEKRPFFGKRFFLPKIQSFNYKLETGITEILYNELEERLEKDGAEVVTVVTGKIKPVECDLGFLELATTGDYIVFTSGNGVRSFFWNLFEKQGRDIRAVSNFRFAVVGEKTAAILREFGIVADLIPEKQTGAELAELLKKNVSEGVAINWLCGKVQSPEFEKTLGDDSLLNKIICYENVQNELTISDELKEEIRKCDGAIFTSGSNAKAVEGLKLPDRVYSIGPSCTAVLKGQGVNEVTEAVDASYDGIINILRY</sequence>
<evidence type="ECO:0000256" key="4">
    <source>
        <dbReference type="ARBA" id="ARBA00022691"/>
    </source>
</evidence>
<dbReference type="Proteomes" id="UP000199428">
    <property type="component" value="Unassembled WGS sequence"/>
</dbReference>
<dbReference type="PROSITE" id="PS00840">
    <property type="entry name" value="SUMT_2"/>
    <property type="match status" value="1"/>
</dbReference>
<dbReference type="RefSeq" id="WP_090161135.1">
    <property type="nucleotide sequence ID" value="NZ_FMWK01000002.1"/>
</dbReference>
<dbReference type="GO" id="GO:0019354">
    <property type="term" value="P:siroheme biosynthetic process"/>
    <property type="evidence" value="ECO:0007669"/>
    <property type="project" value="InterPro"/>
</dbReference>